<dbReference type="InterPro" id="IPR010982">
    <property type="entry name" value="Lambda_DNA-bd_dom_sf"/>
</dbReference>
<dbReference type="EMBL" id="CP043028">
    <property type="protein sequence ID" value="QFJ55925.1"/>
    <property type="molecule type" value="Genomic_DNA"/>
</dbReference>
<name>A0A5P6VT83_PSEXY</name>
<protein>
    <submittedName>
        <fullName evidence="2">Helix-turn-helix transcriptional regulator</fullName>
    </submittedName>
</protein>
<dbReference type="AlphaFoldDB" id="A0A5P6VT83"/>
<proteinExistence type="predicted"/>
<dbReference type="RefSeq" id="WP_151625143.1">
    <property type="nucleotide sequence ID" value="NZ_CP043028.1"/>
</dbReference>
<dbReference type="CDD" id="cd00093">
    <property type="entry name" value="HTH_XRE"/>
    <property type="match status" value="1"/>
</dbReference>
<dbReference type="SUPFAM" id="SSF47413">
    <property type="entry name" value="lambda repressor-like DNA-binding domains"/>
    <property type="match status" value="1"/>
</dbReference>
<organism evidence="2 3">
    <name type="scientific">Pseudobutyrivibrio xylanivorans</name>
    <dbReference type="NCBI Taxonomy" id="185007"/>
    <lineage>
        <taxon>Bacteria</taxon>
        <taxon>Bacillati</taxon>
        <taxon>Bacillota</taxon>
        <taxon>Clostridia</taxon>
        <taxon>Lachnospirales</taxon>
        <taxon>Lachnospiraceae</taxon>
        <taxon>Pseudobutyrivibrio</taxon>
    </lineage>
</organism>
<accession>A0A5P6VT83</accession>
<dbReference type="OrthoDB" id="1653613at2"/>
<evidence type="ECO:0000313" key="3">
    <source>
        <dbReference type="Proteomes" id="UP000327030"/>
    </source>
</evidence>
<evidence type="ECO:0000259" key="1">
    <source>
        <dbReference type="PROSITE" id="PS50943"/>
    </source>
</evidence>
<dbReference type="Gene3D" id="1.10.260.40">
    <property type="entry name" value="lambda repressor-like DNA-binding domains"/>
    <property type="match status" value="1"/>
</dbReference>
<dbReference type="InterPro" id="IPR001387">
    <property type="entry name" value="Cro/C1-type_HTH"/>
</dbReference>
<dbReference type="KEGG" id="pxv:FXF36_14015"/>
<sequence length="157" mass="18204">MVVEKNQETKKVVSENLKFLLLQNGKTRKDVCQDLNIKYTTFCDWINGRIIPKYQNLEMLGEYFSIEPVDFYKPLSGEESIMAAKRVLTYAKELQPNCNKELEMSMIKDMSDEQIIELVNSGVSFKHKSYEERLAECGGVAQSYKFDWGEPKGREIL</sequence>
<reference evidence="3" key="1">
    <citation type="submission" date="2019-08" db="EMBL/GenBank/DDBJ databases">
        <title>Complete Genome Sequence of the Polysaccharide-Degrading Rumen Bacterium Pseudobutyrivibrio xylanivorans MA3014.</title>
        <authorList>
            <person name="Palevich N."/>
            <person name="Maclean P.H."/>
            <person name="Kelly W.J."/>
            <person name="Leahy S.C."/>
            <person name="Rakonjac J."/>
            <person name="Attwood G.T."/>
        </authorList>
    </citation>
    <scope>NUCLEOTIDE SEQUENCE [LARGE SCALE GENOMIC DNA]</scope>
    <source>
        <strain evidence="3">MA3014</strain>
    </source>
</reference>
<feature type="domain" description="HTH cro/C1-type" evidence="1">
    <location>
        <begin position="17"/>
        <end position="71"/>
    </location>
</feature>
<dbReference type="Proteomes" id="UP000327030">
    <property type="component" value="Chromosome 1"/>
</dbReference>
<gene>
    <name evidence="2" type="ORF">FXF36_14015</name>
</gene>
<dbReference type="GO" id="GO:0003677">
    <property type="term" value="F:DNA binding"/>
    <property type="evidence" value="ECO:0007669"/>
    <property type="project" value="InterPro"/>
</dbReference>
<evidence type="ECO:0000313" key="2">
    <source>
        <dbReference type="EMBL" id="QFJ55925.1"/>
    </source>
</evidence>
<dbReference type="PROSITE" id="PS50943">
    <property type="entry name" value="HTH_CROC1"/>
    <property type="match status" value="1"/>
</dbReference>